<feature type="compositionally biased region" description="Basic and acidic residues" evidence="1">
    <location>
        <begin position="34"/>
        <end position="77"/>
    </location>
</feature>
<evidence type="ECO:0000256" key="1">
    <source>
        <dbReference type="SAM" id="MobiDB-lite"/>
    </source>
</evidence>
<proteinExistence type="predicted"/>
<accession>A0AAD4SWG0</accession>
<organism evidence="2 3">
    <name type="scientific">Papaver atlanticum</name>
    <dbReference type="NCBI Taxonomy" id="357466"/>
    <lineage>
        <taxon>Eukaryota</taxon>
        <taxon>Viridiplantae</taxon>
        <taxon>Streptophyta</taxon>
        <taxon>Embryophyta</taxon>
        <taxon>Tracheophyta</taxon>
        <taxon>Spermatophyta</taxon>
        <taxon>Magnoliopsida</taxon>
        <taxon>Ranunculales</taxon>
        <taxon>Papaveraceae</taxon>
        <taxon>Papaveroideae</taxon>
        <taxon>Papaver</taxon>
    </lineage>
</organism>
<feature type="non-terminal residue" evidence="2">
    <location>
        <position position="106"/>
    </location>
</feature>
<name>A0AAD4SWG0_9MAGN</name>
<sequence length="106" mass="12021">MAAKEEKSSKRKRSGDSQKEGIISKKPSFVKSKTSSDDDGLKKKTFDKSSKGGKKPQYDNKSDYAEEKKEPKTKREARLQAKAGAGFIRLSCFWLCENELDLFDYT</sequence>
<evidence type="ECO:0000313" key="2">
    <source>
        <dbReference type="EMBL" id="KAI3927000.1"/>
    </source>
</evidence>
<gene>
    <name evidence="2" type="ORF">MKW98_027773</name>
</gene>
<protein>
    <submittedName>
        <fullName evidence="2">Uncharacterized protein</fullName>
    </submittedName>
</protein>
<reference evidence="2" key="1">
    <citation type="submission" date="2022-04" db="EMBL/GenBank/DDBJ databases">
        <title>A functionally conserved STORR gene fusion in Papaver species that diverged 16.8 million years ago.</title>
        <authorList>
            <person name="Catania T."/>
        </authorList>
    </citation>
    <scope>NUCLEOTIDE SEQUENCE</scope>
    <source>
        <strain evidence="2">S-188037</strain>
    </source>
</reference>
<dbReference type="Proteomes" id="UP001202328">
    <property type="component" value="Unassembled WGS sequence"/>
</dbReference>
<feature type="region of interest" description="Disordered" evidence="1">
    <location>
        <begin position="1"/>
        <end position="77"/>
    </location>
</feature>
<keyword evidence="3" id="KW-1185">Reference proteome</keyword>
<dbReference type="EMBL" id="JAJJMB010007841">
    <property type="protein sequence ID" value="KAI3927000.1"/>
    <property type="molecule type" value="Genomic_DNA"/>
</dbReference>
<evidence type="ECO:0000313" key="3">
    <source>
        <dbReference type="Proteomes" id="UP001202328"/>
    </source>
</evidence>
<comment type="caution">
    <text evidence="2">The sequence shown here is derived from an EMBL/GenBank/DDBJ whole genome shotgun (WGS) entry which is preliminary data.</text>
</comment>
<feature type="compositionally biased region" description="Basic and acidic residues" evidence="1">
    <location>
        <begin position="1"/>
        <end position="23"/>
    </location>
</feature>
<dbReference type="AlphaFoldDB" id="A0AAD4SWG0"/>